<feature type="transmembrane region" description="Helical" evidence="7">
    <location>
        <begin position="220"/>
        <end position="244"/>
    </location>
</feature>
<dbReference type="AlphaFoldDB" id="K2RCW2"/>
<dbReference type="RefSeq" id="WP_004030117.1">
    <property type="nucleotide sequence ID" value="NZ_AMPO01000003.1"/>
</dbReference>
<evidence type="ECO:0000313" key="8">
    <source>
        <dbReference type="EMBL" id="EKF86174.1"/>
    </source>
</evidence>
<evidence type="ECO:0000256" key="3">
    <source>
        <dbReference type="ARBA" id="ARBA00022448"/>
    </source>
</evidence>
<comment type="subcellular location">
    <subcellularLocation>
        <location evidence="1">Membrane</location>
        <topology evidence="1">Multi-pass membrane protein</topology>
    </subcellularLocation>
</comment>
<dbReference type="PANTHER" id="PTHR42810:SF2">
    <property type="entry name" value="PURINE PERMEASE C1399.01C-RELATED"/>
    <property type="match status" value="1"/>
</dbReference>
<dbReference type="NCBIfam" id="NF037981">
    <property type="entry name" value="NCS2_1"/>
    <property type="match status" value="1"/>
</dbReference>
<feature type="transmembrane region" description="Helical" evidence="7">
    <location>
        <begin position="395"/>
        <end position="415"/>
    </location>
</feature>
<keyword evidence="3" id="KW-0813">Transport</keyword>
<organism evidence="8 9">
    <name type="scientific">Methanobacterium formicicum (strain DSM 3637 / PP1)</name>
    <dbReference type="NCBI Taxonomy" id="1204725"/>
    <lineage>
        <taxon>Archaea</taxon>
        <taxon>Methanobacteriati</taxon>
        <taxon>Methanobacteriota</taxon>
        <taxon>Methanomada group</taxon>
        <taxon>Methanobacteria</taxon>
        <taxon>Methanobacteriales</taxon>
        <taxon>Methanobacteriaceae</taxon>
        <taxon>Methanobacterium</taxon>
    </lineage>
</organism>
<evidence type="ECO:0000256" key="1">
    <source>
        <dbReference type="ARBA" id="ARBA00004141"/>
    </source>
</evidence>
<feature type="transmembrane region" description="Helical" evidence="7">
    <location>
        <begin position="43"/>
        <end position="63"/>
    </location>
</feature>
<evidence type="ECO:0000256" key="5">
    <source>
        <dbReference type="ARBA" id="ARBA00022989"/>
    </source>
</evidence>
<dbReference type="OrthoDB" id="76842at2157"/>
<dbReference type="InterPro" id="IPR006043">
    <property type="entry name" value="NCS2"/>
</dbReference>
<feature type="transmembrane region" description="Helical" evidence="7">
    <location>
        <begin position="305"/>
        <end position="325"/>
    </location>
</feature>
<evidence type="ECO:0000256" key="6">
    <source>
        <dbReference type="ARBA" id="ARBA00023136"/>
    </source>
</evidence>
<reference evidence="8 9" key="1">
    <citation type="journal article" date="2012" name="J. Bacteriol.">
        <title>Draft genome sequence of Methanobacterium formicicum DSM 3637, an archaebacterium isolated from the methane producer amoeba Pelomyxa palustris.</title>
        <authorList>
            <person name="Gutierrez G."/>
        </authorList>
    </citation>
    <scope>NUCLEOTIDE SEQUENCE [LARGE SCALE GENOMIC DNA]</scope>
    <source>
        <strain evidence="9">DSM 3637 / PP1</strain>
    </source>
</reference>
<dbReference type="EMBL" id="AMPO01000003">
    <property type="protein sequence ID" value="EKF86174.1"/>
    <property type="molecule type" value="Genomic_DNA"/>
</dbReference>
<dbReference type="GO" id="GO:0005886">
    <property type="term" value="C:plasma membrane"/>
    <property type="evidence" value="ECO:0007669"/>
    <property type="project" value="TreeGrafter"/>
</dbReference>
<feature type="transmembrane region" description="Helical" evidence="7">
    <location>
        <begin position="12"/>
        <end position="31"/>
    </location>
</feature>
<feature type="transmembrane region" description="Helical" evidence="7">
    <location>
        <begin position="123"/>
        <end position="144"/>
    </location>
</feature>
<evidence type="ECO:0000256" key="7">
    <source>
        <dbReference type="SAM" id="Phobius"/>
    </source>
</evidence>
<dbReference type="GO" id="GO:0042907">
    <property type="term" value="F:xanthine transmembrane transporter activity"/>
    <property type="evidence" value="ECO:0007669"/>
    <property type="project" value="TreeGrafter"/>
</dbReference>
<dbReference type="Proteomes" id="UP000007360">
    <property type="component" value="Unassembled WGS sequence"/>
</dbReference>
<keyword evidence="5 7" id="KW-1133">Transmembrane helix</keyword>
<feature type="transmembrane region" description="Helical" evidence="7">
    <location>
        <begin position="156"/>
        <end position="173"/>
    </location>
</feature>
<dbReference type="PATRIC" id="fig|1204725.3.peg.890"/>
<evidence type="ECO:0000256" key="4">
    <source>
        <dbReference type="ARBA" id="ARBA00022692"/>
    </source>
</evidence>
<feature type="transmembrane region" description="Helical" evidence="7">
    <location>
        <begin position="332"/>
        <end position="353"/>
    </location>
</feature>
<proteinExistence type="inferred from homology"/>
<keyword evidence="6 7" id="KW-0472">Membrane</keyword>
<keyword evidence="9" id="KW-1185">Reference proteome</keyword>
<keyword evidence="4 7" id="KW-0812">Transmembrane</keyword>
<evidence type="ECO:0000313" key="9">
    <source>
        <dbReference type="Proteomes" id="UP000007360"/>
    </source>
</evidence>
<evidence type="ECO:0000256" key="2">
    <source>
        <dbReference type="ARBA" id="ARBA00008821"/>
    </source>
</evidence>
<feature type="transmembrane region" description="Helical" evidence="7">
    <location>
        <begin position="180"/>
        <end position="200"/>
    </location>
</feature>
<feature type="transmembrane region" description="Helical" evidence="7">
    <location>
        <begin position="265"/>
        <end position="285"/>
    </location>
</feature>
<dbReference type="Pfam" id="PF00860">
    <property type="entry name" value="Xan_ur_permease"/>
    <property type="match status" value="1"/>
</dbReference>
<accession>K2RCW2</accession>
<comment type="caution">
    <text evidence="8">The sequence shown here is derived from an EMBL/GenBank/DDBJ whole genome shotgun (WGS) entry which is preliminary data.</text>
</comment>
<name>K2RCW2_METFP</name>
<feature type="transmembrane region" description="Helical" evidence="7">
    <location>
        <begin position="365"/>
        <end position="383"/>
    </location>
</feature>
<feature type="transmembrane region" description="Helical" evidence="7">
    <location>
        <begin position="96"/>
        <end position="116"/>
    </location>
</feature>
<sequence length="429" mass="45585">MRYGLDDKPKLSDMIIFGLQWLAVTIPFILIMGKVVGVMDGDYISYIQKLFLVLGFLILLQIFRGHKLPLIMGPAAVILVAILTSSHQGMGAINSSVLIGGLVLAILAASGLFNYLKKLFTPRVIIVILMLISFTLLPTIISLISVSGPVTAIDNFLFSLGFVVVLLAAHALLKGIWKSTLTLSALFIGTLVYYLIFGFTGFTDMNLARVGLPHSLTGSLAVPDVGVLAAFLVSFFALAVNDLASIESVGTILNADEMEKRVKNGITITGLGNVFSGIMGVMGSVNYSISPGLIAATGVASRYTFIPAAIGLIILSLSPMAIGIMSSIPSPVIGVIFLYILTAQIGASLLLVVEKDGIKTVDHGMIIGLPLILGTAIAFLPSEVASQLPAILRPVLGNGFVMGTLFVLFLEHLLYSKGTISRKNNYKKE</sequence>
<dbReference type="PANTHER" id="PTHR42810">
    <property type="entry name" value="PURINE PERMEASE C1399.01C-RELATED"/>
    <property type="match status" value="1"/>
</dbReference>
<protein>
    <submittedName>
        <fullName evidence="8">Xanthine/uracil/vitamin C permease</fullName>
    </submittedName>
</protein>
<feature type="transmembrane region" description="Helical" evidence="7">
    <location>
        <begin position="70"/>
        <end position="90"/>
    </location>
</feature>
<gene>
    <name evidence="8" type="ORF">A994_04440</name>
</gene>
<comment type="similarity">
    <text evidence="2">Belongs to the nucleobase:cation symporter-2 (NCS2) (TC 2.A.40) family.</text>
</comment>